<dbReference type="GeneID" id="9184621"/>
<evidence type="ECO:0000256" key="1">
    <source>
        <dbReference type="SAM" id="MobiDB-lite"/>
    </source>
</evidence>
<dbReference type="Proteomes" id="UP000006911">
    <property type="component" value="Unassembled WGS sequence"/>
</dbReference>
<proteinExistence type="predicted"/>
<feature type="region of interest" description="Disordered" evidence="1">
    <location>
        <begin position="113"/>
        <end position="156"/>
    </location>
</feature>
<dbReference type="HOGENOM" id="CLU_023865_0_0_1"/>
<dbReference type="AlphaFoldDB" id="D5GIA7"/>
<keyword evidence="2" id="KW-0812">Transmembrane</keyword>
<feature type="transmembrane region" description="Helical" evidence="2">
    <location>
        <begin position="161"/>
        <end position="178"/>
    </location>
</feature>
<dbReference type="EMBL" id="FN430325">
    <property type="protein sequence ID" value="CAZ84250.1"/>
    <property type="molecule type" value="Genomic_DNA"/>
</dbReference>
<evidence type="ECO:0000256" key="2">
    <source>
        <dbReference type="SAM" id="Phobius"/>
    </source>
</evidence>
<protein>
    <submittedName>
        <fullName evidence="3">(Perigord truffle) hypothetical protein</fullName>
    </submittedName>
</protein>
<keyword evidence="4" id="KW-1185">Reference proteome</keyword>
<evidence type="ECO:0000313" key="3">
    <source>
        <dbReference type="EMBL" id="CAZ84250.1"/>
    </source>
</evidence>
<keyword evidence="2" id="KW-0472">Membrane</keyword>
<keyword evidence="2" id="KW-1133">Transmembrane helix</keyword>
<dbReference type="KEGG" id="tml:GSTUM_00008388001"/>
<dbReference type="RefSeq" id="XP_002840059.1">
    <property type="nucleotide sequence ID" value="XM_002840013.1"/>
</dbReference>
<organism evidence="3 4">
    <name type="scientific">Tuber melanosporum (strain Mel28)</name>
    <name type="common">Perigord black truffle</name>
    <dbReference type="NCBI Taxonomy" id="656061"/>
    <lineage>
        <taxon>Eukaryota</taxon>
        <taxon>Fungi</taxon>
        <taxon>Dikarya</taxon>
        <taxon>Ascomycota</taxon>
        <taxon>Pezizomycotina</taxon>
        <taxon>Pezizomycetes</taxon>
        <taxon>Pezizales</taxon>
        <taxon>Tuberaceae</taxon>
        <taxon>Tuber</taxon>
    </lineage>
</organism>
<sequence length="667" mass="72964">MDIYTNPPPSTYVTGFTKVFTMPTDSGGIPAVAVNRRNASLVVSGYTILILFIFMVGWNLILSIIMAFWPTNLDPNRYVALIALWNSGESMNAMKVMLEYCFKIIGGSPSADGALPPGDRRHSDLEENVPTDPKEPDLSQIPQPSENPKPSRRNKKPGAGNLWWGILFFLIALAMWAGNNAAGILVAGELLMGNVAPPAKDTIFYPDVPKYSRSDDNGASLAKLDSLKAPSALRAIGSIEASDVTVRKRVNIVGIPKPSELQESEPWAGRDYDYNVTGVDMGLQNVPKLTLQVKGSCHTDYTWLVNSTNEGDTYKLFGKDRSYTAKFQPDVNFPPMVTVEVDVNSETEKTAFAMMVNTGGLFSYTSGSDAWYFTEPTGSKEVAYQVRRKRPVLSCWETRRWHLNGKDVATDKLETLPGLNLHKVLIEIFKFEFALPRVVSMSRAAGTGALKSATFSVAPSFILDAGSSSIVTDIERLVLASWVSSRNVLRDTTTFEGNNMDDLARGGRGSVEDGVAKFVIQSGDVGTLSVRILISVPVILLVLLAFDLCLGFILKREKLKKHGILHRYIARGNALHATQLYRGLDEKIYDGERWEYKISVIPAMYGDYNRQKTGYLVGEQRPGYAAVSPRDGARGHSPDGKGGGVTTESKPVPESNGLGAAEITPSK</sequence>
<feature type="transmembrane region" description="Helical" evidence="2">
    <location>
        <begin position="46"/>
        <end position="69"/>
    </location>
</feature>
<dbReference type="STRING" id="656061.D5GIA7"/>
<evidence type="ECO:0000313" key="4">
    <source>
        <dbReference type="Proteomes" id="UP000006911"/>
    </source>
</evidence>
<feature type="region of interest" description="Disordered" evidence="1">
    <location>
        <begin position="624"/>
        <end position="667"/>
    </location>
</feature>
<name>D5GIA7_TUBMM</name>
<feature type="transmembrane region" description="Helical" evidence="2">
    <location>
        <begin position="532"/>
        <end position="554"/>
    </location>
</feature>
<dbReference type="OMA" id="CRTEYDW"/>
<reference evidence="3 4" key="1">
    <citation type="journal article" date="2010" name="Nature">
        <title>Perigord black truffle genome uncovers evolutionary origins and mechanisms of symbiosis.</title>
        <authorList>
            <person name="Martin F."/>
            <person name="Kohler A."/>
            <person name="Murat C."/>
            <person name="Balestrini R."/>
            <person name="Coutinho P.M."/>
            <person name="Jaillon O."/>
            <person name="Montanini B."/>
            <person name="Morin E."/>
            <person name="Noel B."/>
            <person name="Percudani R."/>
            <person name="Porcel B."/>
            <person name="Rubini A."/>
            <person name="Amicucci A."/>
            <person name="Amselem J."/>
            <person name="Anthouard V."/>
            <person name="Arcioni S."/>
            <person name="Artiguenave F."/>
            <person name="Aury J.M."/>
            <person name="Ballario P."/>
            <person name="Bolchi A."/>
            <person name="Brenna A."/>
            <person name="Brun A."/>
            <person name="Buee M."/>
            <person name="Cantarel B."/>
            <person name="Chevalier G."/>
            <person name="Couloux A."/>
            <person name="Da Silva C."/>
            <person name="Denoeud F."/>
            <person name="Duplessis S."/>
            <person name="Ghignone S."/>
            <person name="Hilselberger B."/>
            <person name="Iotti M."/>
            <person name="Marcais B."/>
            <person name="Mello A."/>
            <person name="Miranda M."/>
            <person name="Pacioni G."/>
            <person name="Quesneville H."/>
            <person name="Riccioni C."/>
            <person name="Ruotolo R."/>
            <person name="Splivallo R."/>
            <person name="Stocchi V."/>
            <person name="Tisserant E."/>
            <person name="Viscomi A.R."/>
            <person name="Zambonelli A."/>
            <person name="Zampieri E."/>
            <person name="Henrissat B."/>
            <person name="Lebrun M.H."/>
            <person name="Paolocci F."/>
            <person name="Bonfante P."/>
            <person name="Ottonello S."/>
            <person name="Wincker P."/>
        </authorList>
    </citation>
    <scope>NUCLEOTIDE SEQUENCE [LARGE SCALE GENOMIC DNA]</scope>
    <source>
        <strain evidence="3 4">Mel28</strain>
    </source>
</reference>
<accession>D5GIA7</accession>
<dbReference type="eggNOG" id="ENOG502SM13">
    <property type="taxonomic scope" value="Eukaryota"/>
</dbReference>
<gene>
    <name evidence="3" type="ORF">GSTUM_00008388001</name>
</gene>
<dbReference type="InParanoid" id="D5GIA7"/>